<keyword evidence="4" id="KW-1185">Reference proteome</keyword>
<sequence length="167" mass="17922">MAPGMLDPRFSDPAAAPSGWEEVETVLATAGTYWLTTVRADGRPHVTPLIAVWYDARLYFTTGGGEQKARNLAANPRVALTTGSNALKEGLDVVAEGAAVPVTEPALLELLSGAWVAKYGEEWRFEVRDGAFWHEGGGAAGVYEVAPAKLIAFRKGGTYAQTTWRLE</sequence>
<dbReference type="PANTHER" id="PTHR35176:SF4">
    <property type="entry name" value="PYRIDOXAMINE 5'-PHOSPHATE OXIDASE-RELATED FMN-BINDING"/>
    <property type="match status" value="1"/>
</dbReference>
<evidence type="ECO:0000313" key="4">
    <source>
        <dbReference type="Proteomes" id="UP001595765"/>
    </source>
</evidence>
<evidence type="ECO:0000313" key="3">
    <source>
        <dbReference type="EMBL" id="MFC4031755.1"/>
    </source>
</evidence>
<gene>
    <name evidence="3" type="ORF">ACFO3J_09715</name>
</gene>
<comment type="caution">
    <text evidence="3">The sequence shown here is derived from an EMBL/GenBank/DDBJ whole genome shotgun (WGS) entry which is preliminary data.</text>
</comment>
<protein>
    <submittedName>
        <fullName evidence="3">Pyridoxamine 5'-phosphate oxidase family protein</fullName>
    </submittedName>
</protein>
<accession>A0ABV8HIH3</accession>
<dbReference type="Pfam" id="PF01243">
    <property type="entry name" value="PNPOx_N"/>
    <property type="match status" value="1"/>
</dbReference>
<dbReference type="RefSeq" id="WP_386428107.1">
    <property type="nucleotide sequence ID" value="NZ_JBHSBB010000008.1"/>
</dbReference>
<evidence type="ECO:0000259" key="2">
    <source>
        <dbReference type="Pfam" id="PF01243"/>
    </source>
</evidence>
<dbReference type="SUPFAM" id="SSF50475">
    <property type="entry name" value="FMN-binding split barrel"/>
    <property type="match status" value="1"/>
</dbReference>
<name>A0ABV8HIH3_9ACTN</name>
<dbReference type="PANTHER" id="PTHR35176">
    <property type="entry name" value="HEME OXYGENASE HI_0854-RELATED"/>
    <property type="match status" value="1"/>
</dbReference>
<dbReference type="Gene3D" id="2.30.110.10">
    <property type="entry name" value="Electron Transport, Fmn-binding Protein, Chain A"/>
    <property type="match status" value="1"/>
</dbReference>
<reference evidence="4" key="1">
    <citation type="journal article" date="2019" name="Int. J. Syst. Evol. Microbiol.">
        <title>The Global Catalogue of Microorganisms (GCM) 10K type strain sequencing project: providing services to taxonomists for standard genome sequencing and annotation.</title>
        <authorList>
            <consortium name="The Broad Institute Genomics Platform"/>
            <consortium name="The Broad Institute Genome Sequencing Center for Infectious Disease"/>
            <person name="Wu L."/>
            <person name="Ma J."/>
        </authorList>
    </citation>
    <scope>NUCLEOTIDE SEQUENCE [LARGE SCALE GENOMIC DNA]</scope>
    <source>
        <strain evidence="4">CGMCC 4.7237</strain>
    </source>
</reference>
<keyword evidence="1" id="KW-0560">Oxidoreductase</keyword>
<dbReference type="Proteomes" id="UP001595765">
    <property type="component" value="Unassembled WGS sequence"/>
</dbReference>
<dbReference type="InterPro" id="IPR012349">
    <property type="entry name" value="Split_barrel_FMN-bd"/>
</dbReference>
<organism evidence="3 4">
    <name type="scientific">Streptomyces polygonati</name>
    <dbReference type="NCBI Taxonomy" id="1617087"/>
    <lineage>
        <taxon>Bacteria</taxon>
        <taxon>Bacillati</taxon>
        <taxon>Actinomycetota</taxon>
        <taxon>Actinomycetes</taxon>
        <taxon>Kitasatosporales</taxon>
        <taxon>Streptomycetaceae</taxon>
        <taxon>Streptomyces</taxon>
    </lineage>
</organism>
<dbReference type="InterPro" id="IPR052019">
    <property type="entry name" value="F420H2_bilvrd_red/Heme_oxyg"/>
</dbReference>
<dbReference type="InterPro" id="IPR011576">
    <property type="entry name" value="Pyridox_Oxase_N"/>
</dbReference>
<evidence type="ECO:0000256" key="1">
    <source>
        <dbReference type="ARBA" id="ARBA00023002"/>
    </source>
</evidence>
<dbReference type="EMBL" id="JBHSBB010000008">
    <property type="protein sequence ID" value="MFC4031755.1"/>
    <property type="molecule type" value="Genomic_DNA"/>
</dbReference>
<proteinExistence type="predicted"/>
<feature type="domain" description="Pyridoxamine 5'-phosphate oxidase N-terminal" evidence="2">
    <location>
        <begin position="21"/>
        <end position="123"/>
    </location>
</feature>